<dbReference type="PROSITE" id="PS50082">
    <property type="entry name" value="WD_REPEATS_2"/>
    <property type="match status" value="1"/>
</dbReference>
<sequence>MREHADAASQRHEALAYRLAFHAAELVDTDRAAARMLAIAAFEIHPAEEIRAQLIDTLVWGENVRLRTASAWQTALSADGRAALIGDGAAAGVWDLTSRLDPKTGEVTEAFATLKGGRNGQTAVELTPDGRAAISGGDEGATIWDLGDPAKPIGSATLPSQDGASVEAVALSADGRRAVIADFHGELAVWDLSDGARPKRRSTTRAHNSYAVDLDLSSDGRVAVTSADDGTVRSWYLTDPANPVKTADLSDPTNTPTAVAVSADGRTVLVGAAAQLEVWRLEGSSPPRRVTRFEGPLAGISSVSLSSDGGTALVTGESSSGLLWNLSNPSAPVLLARLKGDDHDIDSSALSADGGVALTAGAGGSTMWDLRSLAEIVADPEAVACDGRLGAEISRADWIRFTGQADWSDYGRADWDGLPVCRIRNT</sequence>
<dbReference type="InterPro" id="IPR001680">
    <property type="entry name" value="WD40_rpt"/>
</dbReference>
<comment type="caution">
    <text evidence="4">The sequence shown here is derived from an EMBL/GenBank/DDBJ whole genome shotgun (WGS) entry which is preliminary data.</text>
</comment>
<evidence type="ECO:0000313" key="5">
    <source>
        <dbReference type="Proteomes" id="UP000479526"/>
    </source>
</evidence>
<dbReference type="InterPro" id="IPR015943">
    <property type="entry name" value="WD40/YVTN_repeat-like_dom_sf"/>
</dbReference>
<protein>
    <submittedName>
        <fullName evidence="4">Uncharacterized protein</fullName>
    </submittedName>
</protein>
<dbReference type="PANTHER" id="PTHR22847:SF637">
    <property type="entry name" value="WD REPEAT DOMAIN 5B"/>
    <property type="match status" value="1"/>
</dbReference>
<reference evidence="4 5" key="1">
    <citation type="submission" date="2020-01" db="EMBL/GenBank/DDBJ databases">
        <title>Herbidospora sp. NEAU-GS84 nov., a novel actinomycete isolated from soil.</title>
        <authorList>
            <person name="Han L."/>
        </authorList>
    </citation>
    <scope>NUCLEOTIDE SEQUENCE [LARGE SCALE GENOMIC DNA]</scope>
    <source>
        <strain evidence="4 5">NEAU-GS84</strain>
    </source>
</reference>
<evidence type="ECO:0000256" key="2">
    <source>
        <dbReference type="ARBA" id="ARBA00022737"/>
    </source>
</evidence>
<dbReference type="Gene3D" id="2.130.10.10">
    <property type="entry name" value="YVTN repeat-like/Quinoprotein amine dehydrogenase"/>
    <property type="match status" value="2"/>
</dbReference>
<keyword evidence="1 3" id="KW-0853">WD repeat</keyword>
<evidence type="ECO:0000256" key="1">
    <source>
        <dbReference type="ARBA" id="ARBA00022574"/>
    </source>
</evidence>
<dbReference type="RefSeq" id="WP_161482432.1">
    <property type="nucleotide sequence ID" value="NZ_WXEW01000008.1"/>
</dbReference>
<dbReference type="PANTHER" id="PTHR22847">
    <property type="entry name" value="WD40 REPEAT PROTEIN"/>
    <property type="match status" value="1"/>
</dbReference>
<gene>
    <name evidence="4" type="ORF">GT755_27095</name>
</gene>
<keyword evidence="5" id="KW-1185">Reference proteome</keyword>
<keyword evidence="2" id="KW-0677">Repeat</keyword>
<feature type="repeat" description="WD" evidence="3">
    <location>
        <begin position="204"/>
        <end position="235"/>
    </location>
</feature>
<proteinExistence type="predicted"/>
<dbReference type="SMART" id="SM00320">
    <property type="entry name" value="WD40"/>
    <property type="match status" value="6"/>
</dbReference>
<evidence type="ECO:0000256" key="3">
    <source>
        <dbReference type="PROSITE-ProRule" id="PRU00221"/>
    </source>
</evidence>
<dbReference type="Pfam" id="PF00400">
    <property type="entry name" value="WD40"/>
    <property type="match status" value="1"/>
</dbReference>
<dbReference type="PROSITE" id="PS50294">
    <property type="entry name" value="WD_REPEATS_REGION"/>
    <property type="match status" value="1"/>
</dbReference>
<dbReference type="SUPFAM" id="SSF101908">
    <property type="entry name" value="Putative isomerase YbhE"/>
    <property type="match status" value="1"/>
</dbReference>
<dbReference type="Proteomes" id="UP000479526">
    <property type="component" value="Unassembled WGS sequence"/>
</dbReference>
<name>A0A7C9NKB9_9ACTN</name>
<organism evidence="4 5">
    <name type="scientific">Herbidospora solisilvae</name>
    <dbReference type="NCBI Taxonomy" id="2696284"/>
    <lineage>
        <taxon>Bacteria</taxon>
        <taxon>Bacillati</taxon>
        <taxon>Actinomycetota</taxon>
        <taxon>Actinomycetes</taxon>
        <taxon>Streptosporangiales</taxon>
        <taxon>Streptosporangiaceae</taxon>
        <taxon>Herbidospora</taxon>
    </lineage>
</organism>
<evidence type="ECO:0000313" key="4">
    <source>
        <dbReference type="EMBL" id="NAS25338.1"/>
    </source>
</evidence>
<accession>A0A7C9NKB9</accession>
<dbReference type="AlphaFoldDB" id="A0A7C9NKB9"/>
<dbReference type="EMBL" id="WXEW01000008">
    <property type="protein sequence ID" value="NAS25338.1"/>
    <property type="molecule type" value="Genomic_DNA"/>
</dbReference>